<reference evidence="1" key="1">
    <citation type="submission" date="2021-06" db="EMBL/GenBank/DDBJ databases">
        <authorList>
            <person name="Hodson N. C."/>
            <person name="Mongue J. A."/>
            <person name="Jaron S. K."/>
        </authorList>
    </citation>
    <scope>NUCLEOTIDE SEQUENCE</scope>
</reference>
<evidence type="ECO:0000313" key="2">
    <source>
        <dbReference type="Proteomes" id="UP000708208"/>
    </source>
</evidence>
<proteinExistence type="predicted"/>
<evidence type="ECO:0000313" key="1">
    <source>
        <dbReference type="EMBL" id="CAG7786346.1"/>
    </source>
</evidence>
<sequence>DQFSLGTGRTSISGNIF</sequence>
<accession>A0A8J2KAS2</accession>
<keyword evidence="2" id="KW-1185">Reference proteome</keyword>
<comment type="caution">
    <text evidence="1">The sequence shown here is derived from an EMBL/GenBank/DDBJ whole genome shotgun (WGS) entry which is preliminary data.</text>
</comment>
<gene>
    <name evidence="1" type="ORF">AFUS01_LOCUS24918</name>
</gene>
<feature type="non-terminal residue" evidence="1">
    <location>
        <position position="1"/>
    </location>
</feature>
<name>A0A8J2KAS2_9HEXA</name>
<organism evidence="1 2">
    <name type="scientific">Allacma fusca</name>
    <dbReference type="NCBI Taxonomy" id="39272"/>
    <lineage>
        <taxon>Eukaryota</taxon>
        <taxon>Metazoa</taxon>
        <taxon>Ecdysozoa</taxon>
        <taxon>Arthropoda</taxon>
        <taxon>Hexapoda</taxon>
        <taxon>Collembola</taxon>
        <taxon>Symphypleona</taxon>
        <taxon>Sminthuridae</taxon>
        <taxon>Allacma</taxon>
    </lineage>
</organism>
<protein>
    <submittedName>
        <fullName evidence="1">Uncharacterized protein</fullName>
    </submittedName>
</protein>
<dbReference type="Proteomes" id="UP000708208">
    <property type="component" value="Unassembled WGS sequence"/>
</dbReference>
<dbReference type="AlphaFoldDB" id="A0A8J2KAS2"/>
<dbReference type="EMBL" id="CAJVCH010316008">
    <property type="protein sequence ID" value="CAG7786346.1"/>
    <property type="molecule type" value="Genomic_DNA"/>
</dbReference>